<protein>
    <submittedName>
        <fullName evidence="1">Uncharacterized protein</fullName>
    </submittedName>
</protein>
<name>A0A5Q4BG45_9PEZI</name>
<dbReference type="EMBL" id="PUHP01001476">
    <property type="protein sequence ID" value="TQN65736.1"/>
    <property type="molecule type" value="Genomic_DNA"/>
</dbReference>
<reference evidence="1 2" key="1">
    <citation type="journal article" date="2019" name="Sci. Rep.">
        <title>Colletotrichum shisoi sp. nov., an anthracnose pathogen of Perilla frutescens in Japan: molecular phylogenetic, morphological and genomic evidence.</title>
        <authorList>
            <person name="Gan P."/>
            <person name="Tsushima A."/>
            <person name="Hiroyama R."/>
            <person name="Narusaka M."/>
            <person name="Takano Y."/>
            <person name="Narusaka Y."/>
            <person name="Kawaradani M."/>
            <person name="Damm U."/>
            <person name="Shirasu K."/>
        </authorList>
    </citation>
    <scope>NUCLEOTIDE SEQUENCE [LARGE SCALE GENOMIC DNA]</scope>
    <source>
        <strain evidence="1 2">PG-2018a</strain>
    </source>
</reference>
<accession>A0A5Q4BG45</accession>
<evidence type="ECO:0000313" key="2">
    <source>
        <dbReference type="Proteomes" id="UP000326340"/>
    </source>
</evidence>
<comment type="caution">
    <text evidence="1">The sequence shown here is derived from an EMBL/GenBank/DDBJ whole genome shotgun (WGS) entry which is preliminary data.</text>
</comment>
<proteinExistence type="predicted"/>
<organism evidence="1 2">
    <name type="scientific">Colletotrichum shisoi</name>
    <dbReference type="NCBI Taxonomy" id="2078593"/>
    <lineage>
        <taxon>Eukaryota</taxon>
        <taxon>Fungi</taxon>
        <taxon>Dikarya</taxon>
        <taxon>Ascomycota</taxon>
        <taxon>Pezizomycotina</taxon>
        <taxon>Sordariomycetes</taxon>
        <taxon>Hypocreomycetidae</taxon>
        <taxon>Glomerellales</taxon>
        <taxon>Glomerellaceae</taxon>
        <taxon>Colletotrichum</taxon>
        <taxon>Colletotrichum destructivum species complex</taxon>
    </lineage>
</organism>
<dbReference type="AlphaFoldDB" id="A0A5Q4BG45"/>
<keyword evidence="2" id="KW-1185">Reference proteome</keyword>
<sequence length="141" mass="15946">MARIRNWQEGVEDGSFPNKLVWLEGGKKSRRKVAGRQHSFGQNCLTEVGTHLPTYLPTLGIFLPGRYSTSPTEQNQHNSGLVCCHHDLRPVPNLKVEFVLLVGSWLSGPQEIKLFPRRKSIRPNGLIGLRSWAAKYQVFIV</sequence>
<dbReference type="Proteomes" id="UP000326340">
    <property type="component" value="Unassembled WGS sequence"/>
</dbReference>
<evidence type="ECO:0000313" key="1">
    <source>
        <dbReference type="EMBL" id="TQN65736.1"/>
    </source>
</evidence>
<gene>
    <name evidence="1" type="ORF">CSHISOI_09670</name>
</gene>